<comment type="caution">
    <text evidence="2">The sequence shown here is derived from an EMBL/GenBank/DDBJ whole genome shotgun (WGS) entry which is preliminary data.</text>
</comment>
<evidence type="ECO:0000313" key="2">
    <source>
        <dbReference type="EMBL" id="KAJ7323552.1"/>
    </source>
</evidence>
<dbReference type="EMBL" id="JARIHO010000046">
    <property type="protein sequence ID" value="KAJ7323552.1"/>
    <property type="molecule type" value="Genomic_DNA"/>
</dbReference>
<evidence type="ECO:0000313" key="3">
    <source>
        <dbReference type="Proteomes" id="UP001218218"/>
    </source>
</evidence>
<sequence>MDPDVSKENNLGAATALPSVQLFLSVEFRTNGKHDMVQCGEHRQILDEQPHVGDVRCIDMYGVHGQRTEEENAKISLHDEKFERMSKSILRIRSSIVQRPLRDNTGTRAARKNTERGSENPSGRFDRPGQCRGGSERGAAAGKGEGDAQQLQRGGEGERTERCWMQSGSAPAGRRRRGDVACGERGWRRCSPDVREGQRRGDTEVRWCGRSSRGGQGCGGGKRTRCGRGRRGGTSKTKRYSRKRTATAHRIRPNPYCPRLV</sequence>
<evidence type="ECO:0000256" key="1">
    <source>
        <dbReference type="SAM" id="MobiDB-lite"/>
    </source>
</evidence>
<keyword evidence="3" id="KW-1185">Reference proteome</keyword>
<accession>A0AAD7EID7</accession>
<organism evidence="2 3">
    <name type="scientific">Mycena albidolilacea</name>
    <dbReference type="NCBI Taxonomy" id="1033008"/>
    <lineage>
        <taxon>Eukaryota</taxon>
        <taxon>Fungi</taxon>
        <taxon>Dikarya</taxon>
        <taxon>Basidiomycota</taxon>
        <taxon>Agaricomycotina</taxon>
        <taxon>Agaricomycetes</taxon>
        <taxon>Agaricomycetidae</taxon>
        <taxon>Agaricales</taxon>
        <taxon>Marasmiineae</taxon>
        <taxon>Mycenaceae</taxon>
        <taxon>Mycena</taxon>
    </lineage>
</organism>
<dbReference type="Proteomes" id="UP001218218">
    <property type="component" value="Unassembled WGS sequence"/>
</dbReference>
<feature type="compositionally biased region" description="Gly residues" evidence="1">
    <location>
        <begin position="212"/>
        <end position="221"/>
    </location>
</feature>
<feature type="compositionally biased region" description="Basic and acidic residues" evidence="1">
    <location>
        <begin position="185"/>
        <end position="207"/>
    </location>
</feature>
<protein>
    <submittedName>
        <fullName evidence="2">Uncharacterized protein</fullName>
    </submittedName>
</protein>
<feature type="compositionally biased region" description="Basic residues" evidence="1">
    <location>
        <begin position="222"/>
        <end position="252"/>
    </location>
</feature>
<proteinExistence type="predicted"/>
<dbReference type="AlphaFoldDB" id="A0AAD7EID7"/>
<feature type="region of interest" description="Disordered" evidence="1">
    <location>
        <begin position="100"/>
        <end position="261"/>
    </location>
</feature>
<gene>
    <name evidence="2" type="ORF">DFH08DRAFT_817588</name>
</gene>
<feature type="compositionally biased region" description="Basic and acidic residues" evidence="1">
    <location>
        <begin position="112"/>
        <end position="129"/>
    </location>
</feature>
<reference evidence="2" key="1">
    <citation type="submission" date="2023-03" db="EMBL/GenBank/DDBJ databases">
        <title>Massive genome expansion in bonnet fungi (Mycena s.s.) driven by repeated elements and novel gene families across ecological guilds.</title>
        <authorList>
            <consortium name="Lawrence Berkeley National Laboratory"/>
            <person name="Harder C.B."/>
            <person name="Miyauchi S."/>
            <person name="Viragh M."/>
            <person name="Kuo A."/>
            <person name="Thoen E."/>
            <person name="Andreopoulos B."/>
            <person name="Lu D."/>
            <person name="Skrede I."/>
            <person name="Drula E."/>
            <person name="Henrissat B."/>
            <person name="Morin E."/>
            <person name="Kohler A."/>
            <person name="Barry K."/>
            <person name="LaButti K."/>
            <person name="Morin E."/>
            <person name="Salamov A."/>
            <person name="Lipzen A."/>
            <person name="Mereny Z."/>
            <person name="Hegedus B."/>
            <person name="Baldrian P."/>
            <person name="Stursova M."/>
            <person name="Weitz H."/>
            <person name="Taylor A."/>
            <person name="Grigoriev I.V."/>
            <person name="Nagy L.G."/>
            <person name="Martin F."/>
            <person name="Kauserud H."/>
        </authorList>
    </citation>
    <scope>NUCLEOTIDE SEQUENCE</scope>
    <source>
        <strain evidence="2">CBHHK002</strain>
    </source>
</reference>
<name>A0AAD7EID7_9AGAR</name>